<proteinExistence type="predicted"/>
<evidence type="ECO:0000313" key="2">
    <source>
        <dbReference type="Proteomes" id="UP000024842"/>
    </source>
</evidence>
<accession>A0A023DXM4</accession>
<protein>
    <submittedName>
        <fullName evidence="1">Uncharacterized protein</fullName>
    </submittedName>
</protein>
<dbReference type="OrthoDB" id="9802097at2"/>
<dbReference type="RefSeq" id="WP_035544361.1">
    <property type="nucleotide sequence ID" value="NZ_BAUP01000068.1"/>
</dbReference>
<name>A0A023DXM4_9PROT</name>
<organism evidence="1 2">
    <name type="scientific">Holospora elegans E1</name>
    <dbReference type="NCBI Taxonomy" id="1427503"/>
    <lineage>
        <taxon>Bacteria</taxon>
        <taxon>Pseudomonadati</taxon>
        <taxon>Pseudomonadota</taxon>
        <taxon>Alphaproteobacteria</taxon>
        <taxon>Holosporales</taxon>
        <taxon>Holosporaceae</taxon>
        <taxon>Holospora</taxon>
    </lineage>
</organism>
<sequence>MAIPVNNIKKNFNKVSISYDYVGKIQKSSAAFLINKVLNFKNFTPQTILDVGTELGTFLSFCYLYLTPRLSILMTLPIKCLHHEDKLFKSFQYLLLTWRYAKARRLYL</sequence>
<dbReference type="Proteomes" id="UP000024842">
    <property type="component" value="Unassembled WGS sequence"/>
</dbReference>
<dbReference type="EMBL" id="BAUP01000068">
    <property type="protein sequence ID" value="GAJ46183.1"/>
    <property type="molecule type" value="Genomic_DNA"/>
</dbReference>
<reference evidence="1 2" key="1">
    <citation type="journal article" date="2014" name="FEMS Microbiol. Lett.">
        <title>Draft genome sequences of three Holospora species (Holospora obtusa, Holospora undulata, and Holospora elegans), endonuclear symbiotic bacteria of the ciliate Paramecium caudatum.</title>
        <authorList>
            <person name="Dohra H."/>
            <person name="Tanaka K."/>
            <person name="Suzuki T."/>
            <person name="Fujishima M."/>
            <person name="Suzuki H."/>
        </authorList>
    </citation>
    <scope>NUCLEOTIDE SEQUENCE [LARGE SCALE GENOMIC DNA]</scope>
    <source>
        <strain evidence="1 2">E1</strain>
    </source>
</reference>
<dbReference type="AlphaFoldDB" id="A0A023DXM4"/>
<comment type="caution">
    <text evidence="1">The sequence shown here is derived from an EMBL/GenBank/DDBJ whole genome shotgun (WGS) entry which is preliminary data.</text>
</comment>
<gene>
    <name evidence="1" type="ORF">HE1_00508</name>
</gene>
<keyword evidence="2" id="KW-1185">Reference proteome</keyword>
<evidence type="ECO:0000313" key="1">
    <source>
        <dbReference type="EMBL" id="GAJ46183.1"/>
    </source>
</evidence>